<dbReference type="Proteomes" id="UP000604381">
    <property type="component" value="Unassembled WGS sequence"/>
</dbReference>
<protein>
    <submittedName>
        <fullName evidence="2">Uncharacterized protein</fullName>
    </submittedName>
</protein>
<accession>A0A930UF11</accession>
<dbReference type="EMBL" id="JADHEI010000001">
    <property type="protein sequence ID" value="MBF2734478.1"/>
    <property type="molecule type" value="Genomic_DNA"/>
</dbReference>
<gene>
    <name evidence="2" type="ORF">ISN26_00005</name>
</gene>
<name>A0A930UF11_9GAMM</name>
<feature type="region of interest" description="Disordered" evidence="1">
    <location>
        <begin position="174"/>
        <end position="193"/>
    </location>
</feature>
<evidence type="ECO:0000313" key="3">
    <source>
        <dbReference type="Proteomes" id="UP000604381"/>
    </source>
</evidence>
<sequence length="224" mass="24911">MSASEPQAIQKIVSGSLTQTMFDAIWTNNYYKVFPVSMQDFDLSTMLPAIFYLFRYGERRGDSAFFKSFASDVKTARQNDGKTTIDRVGEVLAQKNDFEGIGGDPEKAIFGDLLLSSCLGNRSHGSGRDKKIQRVYPTHYLSSWICLPDRAAHLRNVPEMMVSILADDQGEFVKTGRSDSTKDKKGKSKNPFPVGLGYEDNLLIRAFNQGVTRSEGALVDDRAS</sequence>
<dbReference type="AlphaFoldDB" id="A0A930UF11"/>
<evidence type="ECO:0000313" key="2">
    <source>
        <dbReference type="EMBL" id="MBF2734478.1"/>
    </source>
</evidence>
<feature type="compositionally biased region" description="Basic and acidic residues" evidence="1">
    <location>
        <begin position="174"/>
        <end position="183"/>
    </location>
</feature>
<organism evidence="2 3">
    <name type="scientific">Candidatus Amphirhobacter heronislandensis</name>
    <dbReference type="NCBI Taxonomy" id="1732024"/>
    <lineage>
        <taxon>Bacteria</taxon>
        <taxon>Pseudomonadati</taxon>
        <taxon>Pseudomonadota</taxon>
        <taxon>Gammaproteobacteria</taxon>
        <taxon>Candidatus Tethybacterales</taxon>
        <taxon>Candidatus Tethybacteraceae</taxon>
        <taxon>Candidatus Amphirhobacter</taxon>
    </lineage>
</organism>
<proteinExistence type="predicted"/>
<comment type="caution">
    <text evidence="2">The sequence shown here is derived from an EMBL/GenBank/DDBJ whole genome shotgun (WGS) entry which is preliminary data.</text>
</comment>
<reference evidence="2" key="1">
    <citation type="submission" date="2020-10" db="EMBL/GenBank/DDBJ databases">
        <title>An improved Amphimedon queenslandica hologenome assembly reveals how three proteobacterial symbionts can extend the metabolic phenotypic of their marine sponge host.</title>
        <authorList>
            <person name="Degnan B."/>
            <person name="Degnan S."/>
            <person name="Xiang X."/>
        </authorList>
    </citation>
    <scope>NUCLEOTIDE SEQUENCE</scope>
    <source>
        <strain evidence="2">AqS2</strain>
    </source>
</reference>
<feature type="non-terminal residue" evidence="2">
    <location>
        <position position="224"/>
    </location>
</feature>
<evidence type="ECO:0000256" key="1">
    <source>
        <dbReference type="SAM" id="MobiDB-lite"/>
    </source>
</evidence>
<keyword evidence="3" id="KW-1185">Reference proteome</keyword>